<sequence length="112" mass="12781">MNFDLGEDVLEVTAVRGLAYPLPIGFSSSDQLDTFVCFELPFPDNDSPQRYSTDWARRSTEPTDYGGKQAIARFTVARKSRSFGRFLQSHKTLKAIVICFYIHTYMQACMHT</sequence>
<accession>A0A3S5CK87</accession>
<protein>
    <submittedName>
        <fullName evidence="1">Uncharacterized protein</fullName>
    </submittedName>
</protein>
<evidence type="ECO:0000313" key="2">
    <source>
        <dbReference type="Proteomes" id="UP000784294"/>
    </source>
</evidence>
<dbReference type="PANTHER" id="PTHR13076">
    <property type="entry name" value="COILED-COIL AND C2 DOMAIN-CONTAINING PROTEIN 1-LIKE"/>
    <property type="match status" value="1"/>
</dbReference>
<dbReference type="Proteomes" id="UP000784294">
    <property type="component" value="Unassembled WGS sequence"/>
</dbReference>
<dbReference type="AlphaFoldDB" id="A0A3S5CK87"/>
<reference evidence="1" key="1">
    <citation type="submission" date="2018-11" db="EMBL/GenBank/DDBJ databases">
        <authorList>
            <consortium name="Pathogen Informatics"/>
        </authorList>
    </citation>
    <scope>NUCLEOTIDE SEQUENCE</scope>
</reference>
<keyword evidence="2" id="KW-1185">Reference proteome</keyword>
<dbReference type="EMBL" id="CAAALY010023758">
    <property type="protein sequence ID" value="VEL15186.1"/>
    <property type="molecule type" value="Genomic_DNA"/>
</dbReference>
<name>A0A3S5CK87_9PLAT</name>
<proteinExistence type="predicted"/>
<dbReference type="PANTHER" id="PTHR13076:SF9">
    <property type="entry name" value="COILED-COIL AND C2 DOMAIN-CONTAINING PROTEIN 1-LIKE"/>
    <property type="match status" value="1"/>
</dbReference>
<comment type="caution">
    <text evidence="1">The sequence shown here is derived from an EMBL/GenBank/DDBJ whole genome shotgun (WGS) entry which is preliminary data.</text>
</comment>
<organism evidence="1 2">
    <name type="scientific">Protopolystoma xenopodis</name>
    <dbReference type="NCBI Taxonomy" id="117903"/>
    <lineage>
        <taxon>Eukaryota</taxon>
        <taxon>Metazoa</taxon>
        <taxon>Spiralia</taxon>
        <taxon>Lophotrochozoa</taxon>
        <taxon>Platyhelminthes</taxon>
        <taxon>Monogenea</taxon>
        <taxon>Polyopisthocotylea</taxon>
        <taxon>Polystomatidea</taxon>
        <taxon>Polystomatidae</taxon>
        <taxon>Protopolystoma</taxon>
    </lineage>
</organism>
<dbReference type="InterPro" id="IPR039725">
    <property type="entry name" value="CC2D1A/B"/>
</dbReference>
<evidence type="ECO:0000313" key="1">
    <source>
        <dbReference type="EMBL" id="VEL15186.1"/>
    </source>
</evidence>
<dbReference type="GO" id="GO:0001227">
    <property type="term" value="F:DNA-binding transcription repressor activity, RNA polymerase II-specific"/>
    <property type="evidence" value="ECO:0007669"/>
    <property type="project" value="InterPro"/>
</dbReference>
<dbReference type="OrthoDB" id="19996at2759"/>
<gene>
    <name evidence="1" type="ORF">PXEA_LOCUS8626</name>
</gene>